<proteinExistence type="predicted"/>
<feature type="region of interest" description="Disordered" evidence="1">
    <location>
        <begin position="1168"/>
        <end position="1373"/>
    </location>
</feature>
<name>A0A9P6RNY9_9FUNG</name>
<comment type="caution">
    <text evidence="2">The sequence shown here is derived from an EMBL/GenBank/DDBJ whole genome shotgun (WGS) entry which is preliminary data.</text>
</comment>
<feature type="compositionally biased region" description="Polar residues" evidence="1">
    <location>
        <begin position="891"/>
        <end position="900"/>
    </location>
</feature>
<feature type="region of interest" description="Disordered" evidence="1">
    <location>
        <begin position="1062"/>
        <end position="1103"/>
    </location>
</feature>
<evidence type="ECO:0000313" key="3">
    <source>
        <dbReference type="Proteomes" id="UP000738325"/>
    </source>
</evidence>
<feature type="region of interest" description="Disordered" evidence="1">
    <location>
        <begin position="942"/>
        <end position="1044"/>
    </location>
</feature>
<sequence length="1373" mass="151957">MTWSPGPEISSSSSSFTQFALDTGLPSPASVSSSEAVDHLDNVLLNSFVGAAMDTASRYDRQLGSDEPAPNPQLMRHLVKLYLRYLHPLQRIVDDQDPDFWTRLDRTMEPEVASIVYAMCTVGALHSTKVSNVGRLDDVVYEFYERTKCVIRERPKDIVTIQTSLILRDFFVVMHRTKESAECFETIMNIAEAIELGELVQKLSSKEKLSPADMIVRNTWRFVVRTEIMVNITLKNCGRVPPLKDLSSSSLDFRTDERPEPTIPAEDHVYFYYGKLFSILQKITRIRLPMSPRDIHPVTTVLNEFSKWYETIPKILKCNATRNYSAGSAGSISAHATTLDLNYRLGHIYLLHCLPPQSRSSPTGLGPRRESPLRILATCANGITAIMGDLSRESDLRSYALVHSIRCLTEAATIQLANSKEHDPAISTPAKVNLMKSLWCIRQFNLAVPTETLASILASYDLSGKQKSNMSRPGESPAEENLKSESEGTREVSMTSDRDSSELPIREKQEADKEFVQSARHPASPSQDGGAITSLLALSLESPPTGRQAIETTDPTALREPKREDSTGVRLGLGAGLKDPKSLAQAVQQLPQDIYYDEMITRHSPHAVLSPKTEEASAQRWPPLPHLPTDPRLHNNALGSGLDDVDVKILKRSRSPVEQHSLEEALILKRHASPTRLSSYRGSYDSPPSSSFAAAAAAFDSIEGRHGGYNSAPYHPYQEPHHLSQHYQGLNLRTDAQELVHEQRHPGSSVQSHHHRAGLKAPRAGPQPPQISIPFQGRPRSYHPQTPRTPLSAVSELEAHGGQRTGYSPFTSARSPNTATPVPLHSQSATITTAQRLDRNGNASDVDVNITGSPGALGRETGYPSKHHHQHHQPGNKSGELSAANLRGLQATSRPSSHIGQHSPRDQRSIATEASTMTSLGAGIMDQDYDNYDQLHPHLRQHQQNHPVQHTTVRHQRSGSTRHHSEVDSTMTATLSSPASSPPAPDGYSTPLSPRSPRLARPSLASRVSSRRSSIVVLDPRGMERGADSRGTGLGGNSHSPVQLSRSAMSLADVSESGLLVKAGQKRPSVSMYNPSGREEAIRSSGSESKPGSESSGSNGRSATVEELDLNAAPSGYAVDSLNQDEVEGGRIRKQRKWNTEQLRQQPHVHPQRGSPFPLQTQHLFEDQRHHSYSSQLSPPLSASASSSGQQLSRSSRPQLTQQHSYPSYPARYSYHHHAPDPLHHGQHPHEPRTSPVSYHATETVSPPPLPSSSLSTPPLLSHTHSPSHPHHPTGGSNVDEDVEQRGLRRKQHQYQQEQQQHQSQQHHHHHYHHHHRQEYQGHGAVMQLRQQEREWERERGNTMTGGNEDFKEEDPTAGISEVLSDTIQHRYR</sequence>
<feature type="compositionally biased region" description="Basic residues" evidence="1">
    <location>
        <begin position="952"/>
        <end position="962"/>
    </location>
</feature>
<dbReference type="Proteomes" id="UP000738325">
    <property type="component" value="Unassembled WGS sequence"/>
</dbReference>
<feature type="compositionally biased region" description="Low complexity" evidence="1">
    <location>
        <begin position="1294"/>
        <end position="1304"/>
    </location>
</feature>
<feature type="region of interest" description="Disordered" evidence="1">
    <location>
        <begin position="741"/>
        <end position="880"/>
    </location>
</feature>
<feature type="region of interest" description="Disordered" evidence="1">
    <location>
        <begin position="891"/>
        <end position="910"/>
    </location>
</feature>
<evidence type="ECO:0000256" key="1">
    <source>
        <dbReference type="SAM" id="MobiDB-lite"/>
    </source>
</evidence>
<feature type="compositionally biased region" description="Low complexity" evidence="1">
    <location>
        <begin position="991"/>
        <end position="1018"/>
    </location>
</feature>
<accession>A0A9P6RNY9</accession>
<protein>
    <submittedName>
        <fullName evidence="2">Uncharacterized protein</fullName>
    </submittedName>
</protein>
<gene>
    <name evidence="2" type="ORF">BGZ99_001287</name>
</gene>
<organism evidence="2 3">
    <name type="scientific">Dissophora globulifera</name>
    <dbReference type="NCBI Taxonomy" id="979702"/>
    <lineage>
        <taxon>Eukaryota</taxon>
        <taxon>Fungi</taxon>
        <taxon>Fungi incertae sedis</taxon>
        <taxon>Mucoromycota</taxon>
        <taxon>Mortierellomycotina</taxon>
        <taxon>Mortierellomycetes</taxon>
        <taxon>Mortierellales</taxon>
        <taxon>Mortierellaceae</taxon>
        <taxon>Dissophora</taxon>
    </lineage>
</organism>
<feature type="region of interest" description="Disordered" evidence="1">
    <location>
        <begin position="464"/>
        <end position="530"/>
    </location>
</feature>
<feature type="compositionally biased region" description="Basic and acidic residues" evidence="1">
    <location>
        <begin position="1331"/>
        <end position="1341"/>
    </location>
</feature>
<feature type="compositionally biased region" description="Low complexity" evidence="1">
    <location>
        <begin position="1174"/>
        <end position="1200"/>
    </location>
</feature>
<feature type="compositionally biased region" description="Low complexity" evidence="1">
    <location>
        <begin position="1084"/>
        <end position="1100"/>
    </location>
</feature>
<feature type="compositionally biased region" description="Basic and acidic residues" evidence="1">
    <location>
        <begin position="1218"/>
        <end position="1233"/>
    </location>
</feature>
<evidence type="ECO:0000313" key="2">
    <source>
        <dbReference type="EMBL" id="KAG0324928.1"/>
    </source>
</evidence>
<feature type="region of interest" description="Disordered" evidence="1">
    <location>
        <begin position="542"/>
        <end position="568"/>
    </location>
</feature>
<feature type="compositionally biased region" description="Basic residues" evidence="1">
    <location>
        <begin position="865"/>
        <end position="874"/>
    </location>
</feature>
<dbReference type="CDD" id="cd12148">
    <property type="entry name" value="fungal_TF_MHR"/>
    <property type="match status" value="1"/>
</dbReference>
<dbReference type="OrthoDB" id="2123952at2759"/>
<keyword evidence="3" id="KW-1185">Reference proteome</keyword>
<dbReference type="EMBL" id="JAAAIP010000131">
    <property type="protein sequence ID" value="KAG0324928.1"/>
    <property type="molecule type" value="Genomic_DNA"/>
</dbReference>
<feature type="compositionally biased region" description="Polar residues" evidence="1">
    <location>
        <begin position="805"/>
        <end position="835"/>
    </location>
</feature>
<reference evidence="2" key="1">
    <citation type="journal article" date="2020" name="Fungal Divers.">
        <title>Resolving the Mortierellaceae phylogeny through synthesis of multi-gene phylogenetics and phylogenomics.</title>
        <authorList>
            <person name="Vandepol N."/>
            <person name="Liber J."/>
            <person name="Desiro A."/>
            <person name="Na H."/>
            <person name="Kennedy M."/>
            <person name="Barry K."/>
            <person name="Grigoriev I.V."/>
            <person name="Miller A.N."/>
            <person name="O'Donnell K."/>
            <person name="Stajich J.E."/>
            <person name="Bonito G."/>
        </authorList>
    </citation>
    <scope>NUCLEOTIDE SEQUENCE</scope>
    <source>
        <strain evidence="2">REB-010B</strain>
    </source>
</reference>
<feature type="compositionally biased region" description="Basic and acidic residues" evidence="1">
    <location>
        <begin position="480"/>
        <end position="515"/>
    </location>
</feature>
<feature type="compositionally biased region" description="Polar residues" evidence="1">
    <location>
        <begin position="1235"/>
        <end position="1245"/>
    </location>
</feature>
<feature type="compositionally biased region" description="Low complexity" evidence="1">
    <location>
        <begin position="1252"/>
        <end position="1265"/>
    </location>
</feature>
<feature type="compositionally biased region" description="Basic residues" evidence="1">
    <location>
        <begin position="1305"/>
        <end position="1317"/>
    </location>
</feature>
<feature type="compositionally biased region" description="Basic and acidic residues" evidence="1">
    <location>
        <begin position="557"/>
        <end position="567"/>
    </location>
</feature>